<dbReference type="InterPro" id="IPR003346">
    <property type="entry name" value="Transposase_20"/>
</dbReference>
<proteinExistence type="predicted"/>
<feature type="domain" description="Transposase IS110-like N-terminal" evidence="2">
    <location>
        <begin position="9"/>
        <end position="152"/>
    </location>
</feature>
<dbReference type="PANTHER" id="PTHR33055">
    <property type="entry name" value="TRANSPOSASE FOR INSERTION SEQUENCE ELEMENT IS1111A"/>
    <property type="match status" value="1"/>
</dbReference>
<dbReference type="Pfam" id="PF02371">
    <property type="entry name" value="Transposase_20"/>
    <property type="match status" value="1"/>
</dbReference>
<accession>A0AAU7Q0G2</accession>
<dbReference type="Pfam" id="PF01548">
    <property type="entry name" value="DEDD_Tnp_IS110"/>
    <property type="match status" value="1"/>
</dbReference>
<evidence type="ECO:0000256" key="1">
    <source>
        <dbReference type="SAM" id="Coils"/>
    </source>
</evidence>
<dbReference type="PANTHER" id="PTHR33055:SF13">
    <property type="entry name" value="TRANSPOSASE"/>
    <property type="match status" value="1"/>
</dbReference>
<keyword evidence="1" id="KW-0175">Coiled coil</keyword>
<dbReference type="EMBL" id="CP157942">
    <property type="protein sequence ID" value="XBS66624.1"/>
    <property type="molecule type" value="Genomic_DNA"/>
</dbReference>
<gene>
    <name evidence="4" type="ORF">ABLO99_05055</name>
</gene>
<dbReference type="GO" id="GO:0006313">
    <property type="term" value="P:DNA transposition"/>
    <property type="evidence" value="ECO:0007669"/>
    <property type="project" value="InterPro"/>
</dbReference>
<evidence type="ECO:0000259" key="2">
    <source>
        <dbReference type="Pfam" id="PF01548"/>
    </source>
</evidence>
<evidence type="ECO:0000313" key="4">
    <source>
        <dbReference type="EMBL" id="XBS66624.1"/>
    </source>
</evidence>
<dbReference type="RefSeq" id="WP_349967034.1">
    <property type="nucleotide sequence ID" value="NZ_CP157942.1"/>
</dbReference>
<dbReference type="GO" id="GO:0003677">
    <property type="term" value="F:DNA binding"/>
    <property type="evidence" value="ECO:0007669"/>
    <property type="project" value="InterPro"/>
</dbReference>
<evidence type="ECO:0000259" key="3">
    <source>
        <dbReference type="Pfam" id="PF02371"/>
    </source>
</evidence>
<dbReference type="AlphaFoldDB" id="A0AAU7Q0G2"/>
<protein>
    <submittedName>
        <fullName evidence="4">IS110 family transposase</fullName>
    </submittedName>
</protein>
<feature type="domain" description="Transposase IS116/IS110/IS902 C-terminal" evidence="3">
    <location>
        <begin position="196"/>
        <end position="278"/>
    </location>
</feature>
<name>A0AAU7Q0G2_9RICK</name>
<organism evidence="4">
    <name type="scientific">Wolbachia endosymbiont of Armadillidium arcangelii</name>
    <dbReference type="NCBI Taxonomy" id="3158571"/>
    <lineage>
        <taxon>Bacteria</taxon>
        <taxon>Pseudomonadati</taxon>
        <taxon>Pseudomonadota</taxon>
        <taxon>Alphaproteobacteria</taxon>
        <taxon>Rickettsiales</taxon>
        <taxon>Anaplasmataceae</taxon>
        <taxon>Wolbachieae</taxon>
        <taxon>Wolbachia</taxon>
    </lineage>
</organism>
<dbReference type="NCBIfam" id="NF033542">
    <property type="entry name" value="transpos_IS110"/>
    <property type="match status" value="1"/>
</dbReference>
<dbReference type="InterPro" id="IPR047650">
    <property type="entry name" value="Transpos_IS110"/>
</dbReference>
<dbReference type="GO" id="GO:0004803">
    <property type="term" value="F:transposase activity"/>
    <property type="evidence" value="ECO:0007669"/>
    <property type="project" value="InterPro"/>
</dbReference>
<sequence length="315" mass="35410">MVISYQNFIGIDIGKLEFVIAVNEQKSVIKFDNSCSGWKQFYQKFSNILPNSMIILEATGGYELGLLYFLIDRNIAVHRANTRQVKNFILSHGTLAKTDNLDAKALAQYGVERCGRLQLFTPISKEQTTLFTLCQRRDDITKMLVQEKNRLKTPGNDYIKESCQQTIEFLNNQVEKLDQAIQKIVNENPELNRYQKILETAPGIGRKTSQCLLCLIPELGSLNKRQVASLAGVAPHPKESGKAIGYRRIIGGRSNVRSKLFTAAMAARNSKSELAAFYCKLIDSGKRKMVALTALMRKIIVIANARLKEAINLHV</sequence>
<dbReference type="InterPro" id="IPR002525">
    <property type="entry name" value="Transp_IS110-like_N"/>
</dbReference>
<reference evidence="4" key="1">
    <citation type="submission" date="2024-06" db="EMBL/GenBank/DDBJ databases">
        <authorList>
            <person name="Dussert Y."/>
            <person name="Peccoud J."/>
            <person name="Pigeault R."/>
        </authorList>
    </citation>
    <scope>NUCLEOTIDE SEQUENCE</scope>
    <source>
        <strain evidence="4">WArc</strain>
    </source>
</reference>
<feature type="coiled-coil region" evidence="1">
    <location>
        <begin position="160"/>
        <end position="187"/>
    </location>
</feature>